<dbReference type="EMBL" id="CAJNNW010007101">
    <property type="protein sequence ID" value="CAE8648908.1"/>
    <property type="molecule type" value="Genomic_DNA"/>
</dbReference>
<feature type="compositionally biased region" description="Acidic residues" evidence="1">
    <location>
        <begin position="40"/>
        <end position="49"/>
    </location>
</feature>
<dbReference type="AlphaFoldDB" id="A0A813I974"/>
<evidence type="ECO:0000256" key="1">
    <source>
        <dbReference type="SAM" id="MobiDB-lite"/>
    </source>
</evidence>
<sequence>AEDTVVSPIAAPEAVVHSDSEELVTPEDYDRRLNALFEPSEAEDSEEEASGTAVASTDPAPITVSEQPNDEDSEHGTFDPSPAASGENEEDTEDDGGNDEDGG</sequence>
<evidence type="ECO:0000313" key="2">
    <source>
        <dbReference type="EMBL" id="CAE8648908.1"/>
    </source>
</evidence>
<comment type="caution">
    <text evidence="2">The sequence shown here is derived from an EMBL/GenBank/DDBJ whole genome shotgun (WGS) entry which is preliminary data.</text>
</comment>
<feature type="compositionally biased region" description="Acidic residues" evidence="1">
    <location>
        <begin position="87"/>
        <end position="103"/>
    </location>
</feature>
<proteinExistence type="predicted"/>
<accession>A0A813I974</accession>
<evidence type="ECO:0000313" key="3">
    <source>
        <dbReference type="Proteomes" id="UP000626109"/>
    </source>
</evidence>
<name>A0A813I974_POLGL</name>
<gene>
    <name evidence="2" type="ORF">PGLA2088_LOCUS6980</name>
</gene>
<organism evidence="2 3">
    <name type="scientific">Polarella glacialis</name>
    <name type="common">Dinoflagellate</name>
    <dbReference type="NCBI Taxonomy" id="89957"/>
    <lineage>
        <taxon>Eukaryota</taxon>
        <taxon>Sar</taxon>
        <taxon>Alveolata</taxon>
        <taxon>Dinophyceae</taxon>
        <taxon>Suessiales</taxon>
        <taxon>Suessiaceae</taxon>
        <taxon>Polarella</taxon>
    </lineage>
</organism>
<feature type="non-terminal residue" evidence="2">
    <location>
        <position position="103"/>
    </location>
</feature>
<dbReference type="Proteomes" id="UP000626109">
    <property type="component" value="Unassembled WGS sequence"/>
</dbReference>
<feature type="non-terminal residue" evidence="2">
    <location>
        <position position="1"/>
    </location>
</feature>
<protein>
    <submittedName>
        <fullName evidence="2">Uncharacterized protein</fullName>
    </submittedName>
</protein>
<feature type="region of interest" description="Disordered" evidence="1">
    <location>
        <begin position="1"/>
        <end position="103"/>
    </location>
</feature>
<reference evidence="2" key="1">
    <citation type="submission" date="2021-02" db="EMBL/GenBank/DDBJ databases">
        <authorList>
            <person name="Dougan E. K."/>
            <person name="Rhodes N."/>
            <person name="Thang M."/>
            <person name="Chan C."/>
        </authorList>
    </citation>
    <scope>NUCLEOTIDE SEQUENCE</scope>
</reference>